<gene>
    <name evidence="4" type="primary">bamD</name>
    <name evidence="6" type="ORF">JP75_23615</name>
</gene>
<feature type="domain" description="Outer membrane lipoprotein BamD-like" evidence="5">
    <location>
        <begin position="39"/>
        <end position="232"/>
    </location>
</feature>
<keyword evidence="2 4" id="KW-0472">Membrane</keyword>
<dbReference type="Gene3D" id="1.25.40.10">
    <property type="entry name" value="Tetratricopeptide repeat domain"/>
    <property type="match status" value="1"/>
</dbReference>
<sequence>MANWAFRFAAVGLFATVLTACAGMNLFGPPKLKEEPIVPAAALYQGALDDMDRQYYQTAIKKLEQLDRQHPRDALTEKSKLMQVYAHYRIGKFNEAILAADRYMALYPNGKDVPYVLWLKGTSYYGQIKDITRDQQLSRDAIDTYTLLISNYPNSEYAKDAKEKLLVAYDQLAGKEMSVGRYYLGNGEYTAAINRFREVVEKWQTSTHIEEALYRLTEGYLLLGLTNEAMSAAAVLGHNYPSSDWYKRAFELLGKQGLAPQLNSGSWLAAHRT</sequence>
<evidence type="ECO:0000256" key="4">
    <source>
        <dbReference type="HAMAP-Rule" id="MF_00922"/>
    </source>
</evidence>
<evidence type="ECO:0000313" key="7">
    <source>
        <dbReference type="Proteomes" id="UP000028981"/>
    </source>
</evidence>
<comment type="function">
    <text evidence="4">Part of the outer membrane protein assembly complex, which is involved in assembly and insertion of beta-barrel proteins into the outer membrane.</text>
</comment>
<proteinExistence type="inferred from homology"/>
<keyword evidence="4" id="KW-0449">Lipoprotein</keyword>
<evidence type="ECO:0000259" key="5">
    <source>
        <dbReference type="Pfam" id="PF13525"/>
    </source>
</evidence>
<dbReference type="GO" id="GO:0051205">
    <property type="term" value="P:protein insertion into membrane"/>
    <property type="evidence" value="ECO:0007669"/>
    <property type="project" value="UniProtKB-UniRule"/>
</dbReference>
<dbReference type="Pfam" id="PF13525">
    <property type="entry name" value="YfiO"/>
    <property type="match status" value="1"/>
</dbReference>
<evidence type="ECO:0000256" key="3">
    <source>
        <dbReference type="ARBA" id="ARBA00023237"/>
    </source>
</evidence>
<organism evidence="6 7">
    <name type="scientific">Devosia riboflavina</name>
    <dbReference type="NCBI Taxonomy" id="46914"/>
    <lineage>
        <taxon>Bacteria</taxon>
        <taxon>Pseudomonadati</taxon>
        <taxon>Pseudomonadota</taxon>
        <taxon>Alphaproteobacteria</taxon>
        <taxon>Hyphomicrobiales</taxon>
        <taxon>Devosiaceae</taxon>
        <taxon>Devosia</taxon>
    </lineage>
</organism>
<dbReference type="InterPro" id="IPR017689">
    <property type="entry name" value="BamD"/>
</dbReference>
<comment type="caution">
    <text evidence="6">The sequence shown here is derived from an EMBL/GenBank/DDBJ whole genome shotgun (WGS) entry which is preliminary data.</text>
</comment>
<evidence type="ECO:0000313" key="6">
    <source>
        <dbReference type="EMBL" id="KFL28990.1"/>
    </source>
</evidence>
<dbReference type="CDD" id="cd15830">
    <property type="entry name" value="BamD"/>
    <property type="match status" value="1"/>
</dbReference>
<dbReference type="GO" id="GO:0009279">
    <property type="term" value="C:cell outer membrane"/>
    <property type="evidence" value="ECO:0007669"/>
    <property type="project" value="UniProtKB-SubCell"/>
</dbReference>
<evidence type="ECO:0000256" key="1">
    <source>
        <dbReference type="ARBA" id="ARBA00022729"/>
    </source>
</evidence>
<dbReference type="STRING" id="46914.JP75_23615"/>
<keyword evidence="1 4" id="KW-0732">Signal</keyword>
<dbReference type="InterPro" id="IPR011990">
    <property type="entry name" value="TPR-like_helical_dom_sf"/>
</dbReference>
<dbReference type="PROSITE" id="PS51257">
    <property type="entry name" value="PROKAR_LIPOPROTEIN"/>
    <property type="match status" value="1"/>
</dbReference>
<comment type="subunit">
    <text evidence="4">Part of the Bam complex.</text>
</comment>
<dbReference type="SUPFAM" id="SSF48452">
    <property type="entry name" value="TPR-like"/>
    <property type="match status" value="2"/>
</dbReference>
<reference evidence="6 7" key="1">
    <citation type="submission" date="2014-08" db="EMBL/GenBank/DDBJ databases">
        <authorList>
            <person name="Hassan Y.I."/>
            <person name="Lepp D."/>
            <person name="Zhou T."/>
        </authorList>
    </citation>
    <scope>NUCLEOTIDE SEQUENCE [LARGE SCALE GENOMIC DNA]</scope>
    <source>
        <strain evidence="6 7">IFO13584</strain>
    </source>
</reference>
<dbReference type="InterPro" id="IPR039565">
    <property type="entry name" value="BamD-like"/>
</dbReference>
<dbReference type="HAMAP" id="MF_00922">
    <property type="entry name" value="OM_assembly_BamD"/>
    <property type="match status" value="1"/>
</dbReference>
<dbReference type="Proteomes" id="UP000028981">
    <property type="component" value="Unassembled WGS sequence"/>
</dbReference>
<accession>A0A087LWI7</accession>
<keyword evidence="4" id="KW-0564">Palmitate</keyword>
<keyword evidence="7" id="KW-1185">Reference proteome</keyword>
<keyword evidence="3 4" id="KW-0998">Cell outer membrane</keyword>
<comment type="similarity">
    <text evidence="4">Belongs to the BamD family.</text>
</comment>
<name>A0A087LWI7_9HYPH</name>
<comment type="subcellular location">
    <subcellularLocation>
        <location evidence="4">Cell outer membrane</location>
        <topology evidence="4">Lipid-anchor</topology>
    </subcellularLocation>
</comment>
<dbReference type="AlphaFoldDB" id="A0A087LWI7"/>
<evidence type="ECO:0000256" key="2">
    <source>
        <dbReference type="ARBA" id="ARBA00023136"/>
    </source>
</evidence>
<dbReference type="NCBIfam" id="TIGR03302">
    <property type="entry name" value="OM_YfiO"/>
    <property type="match status" value="1"/>
</dbReference>
<dbReference type="GO" id="GO:0043165">
    <property type="term" value="P:Gram-negative-bacterium-type cell outer membrane assembly"/>
    <property type="evidence" value="ECO:0007669"/>
    <property type="project" value="UniProtKB-UniRule"/>
</dbReference>
<protein>
    <recommendedName>
        <fullName evidence="4">Outer membrane protein assembly factor BamD</fullName>
    </recommendedName>
</protein>
<dbReference type="EMBL" id="JQGC01000033">
    <property type="protein sequence ID" value="KFL28990.1"/>
    <property type="molecule type" value="Genomic_DNA"/>
</dbReference>